<evidence type="ECO:0000313" key="3">
    <source>
        <dbReference type="Proteomes" id="UP000271624"/>
    </source>
</evidence>
<dbReference type="EMBL" id="RSCL01000074">
    <property type="protein sequence ID" value="RUS92543.1"/>
    <property type="molecule type" value="Genomic_DNA"/>
</dbReference>
<feature type="signal peptide" evidence="1">
    <location>
        <begin position="1"/>
        <end position="30"/>
    </location>
</feature>
<accession>A0A433UFF5</accession>
<feature type="chain" id="PRO_5030092451" description="PEP-CTERM protein-sorting domain-containing protein" evidence="1">
    <location>
        <begin position="31"/>
        <end position="218"/>
    </location>
</feature>
<dbReference type="Proteomes" id="UP000271624">
    <property type="component" value="Unassembled WGS sequence"/>
</dbReference>
<reference evidence="2" key="1">
    <citation type="submission" date="2018-12" db="EMBL/GenBank/DDBJ databases">
        <authorList>
            <person name="Will S."/>
            <person name="Neumann-Schaal M."/>
            <person name="Henke P."/>
        </authorList>
    </citation>
    <scope>NUCLEOTIDE SEQUENCE</scope>
    <source>
        <strain evidence="2">PCC 7102</strain>
    </source>
</reference>
<evidence type="ECO:0008006" key="4">
    <source>
        <dbReference type="Google" id="ProtNLM"/>
    </source>
</evidence>
<gene>
    <name evidence="2" type="ORF">DSM106972_098760</name>
</gene>
<evidence type="ECO:0000313" key="2">
    <source>
        <dbReference type="EMBL" id="RUS92543.1"/>
    </source>
</evidence>
<name>A0A433UFF5_9CYAN</name>
<keyword evidence="1" id="KW-0732">Signal</keyword>
<dbReference type="AlphaFoldDB" id="A0A433UFF5"/>
<sequence length="218" mass="22756">MFNLRKTLLPVISLSIATIGNCTLSSQAQALIQFNQEYDFFTSASFIVEKNLLVGPAKGVTIGADFSLNLFESLVYANLADTNLAIQTGAPVIFDANPQTFGALEPQGGITFFGEGNDKLFGTHKGVNTINPVTLNVDILGDIVINGGEGRFIGASGSGTIAGKFTLGASQPGKMLVSLSFDTPKSIPENANSAGIVFAALCAGIMLKKALGVKQLNH</sequence>
<keyword evidence="3" id="KW-1185">Reference proteome</keyword>
<proteinExistence type="predicted"/>
<protein>
    <recommendedName>
        <fullName evidence="4">PEP-CTERM protein-sorting domain-containing protein</fullName>
    </recommendedName>
</protein>
<organism evidence="2 3">
    <name type="scientific">Dulcicalothrix desertica PCC 7102</name>
    <dbReference type="NCBI Taxonomy" id="232991"/>
    <lineage>
        <taxon>Bacteria</taxon>
        <taxon>Bacillati</taxon>
        <taxon>Cyanobacteriota</taxon>
        <taxon>Cyanophyceae</taxon>
        <taxon>Nostocales</taxon>
        <taxon>Calotrichaceae</taxon>
        <taxon>Dulcicalothrix</taxon>
    </lineage>
</organism>
<reference evidence="2" key="2">
    <citation type="journal article" date="2019" name="Genome Biol. Evol.">
        <title>Day and night: Metabolic profiles and evolutionary relationships of six axenic non-marine cyanobacteria.</title>
        <authorList>
            <person name="Will S.E."/>
            <person name="Henke P."/>
            <person name="Boedeker C."/>
            <person name="Huang S."/>
            <person name="Brinkmann H."/>
            <person name="Rohde M."/>
            <person name="Jarek M."/>
            <person name="Friedl T."/>
            <person name="Seufert S."/>
            <person name="Schumacher M."/>
            <person name="Overmann J."/>
            <person name="Neumann-Schaal M."/>
            <person name="Petersen J."/>
        </authorList>
    </citation>
    <scope>NUCLEOTIDE SEQUENCE [LARGE SCALE GENOMIC DNA]</scope>
    <source>
        <strain evidence="2">PCC 7102</strain>
    </source>
</reference>
<dbReference type="RefSeq" id="WP_127087764.1">
    <property type="nucleotide sequence ID" value="NZ_RSCL01000074.1"/>
</dbReference>
<dbReference type="OrthoDB" id="510547at2"/>
<evidence type="ECO:0000256" key="1">
    <source>
        <dbReference type="SAM" id="SignalP"/>
    </source>
</evidence>
<comment type="caution">
    <text evidence="2">The sequence shown here is derived from an EMBL/GenBank/DDBJ whole genome shotgun (WGS) entry which is preliminary data.</text>
</comment>